<reference evidence="1" key="1">
    <citation type="submission" date="2020-02" db="EMBL/GenBank/DDBJ databases">
        <title>Flavobacterium sp. genome.</title>
        <authorList>
            <person name="Jung H.S."/>
            <person name="Baek J.H."/>
            <person name="Jeon C.O."/>
        </authorList>
    </citation>
    <scope>NUCLEOTIDE SEQUENCE</scope>
    <source>
        <strain evidence="1">SE-s28</strain>
    </source>
</reference>
<sequence length="144" mass="15670">MEFSGTTYDSEFVGNLIPQKTPFVMVDKLLSFTETSIEAGLDISAENIFANHGHFAEAGLVEHMAQTVALHTGYQFYLRKEQAPTGYIGSITSLEIHSLPPVYSTLISRAEILQEFAGITLVDVTTSCNGVEIAKGQLKTVLAK</sequence>
<organism evidence="1 2">
    <name type="scientific">Flavobacterium silvaticum</name>
    <dbReference type="NCBI Taxonomy" id="1852020"/>
    <lineage>
        <taxon>Bacteria</taxon>
        <taxon>Pseudomonadati</taxon>
        <taxon>Bacteroidota</taxon>
        <taxon>Flavobacteriia</taxon>
        <taxon>Flavobacteriales</taxon>
        <taxon>Flavobacteriaceae</taxon>
        <taxon>Flavobacterium</taxon>
    </lineage>
</organism>
<dbReference type="InterPro" id="IPR016776">
    <property type="entry name" value="ApeP-like_dehydratase"/>
</dbReference>
<comment type="caution">
    <text evidence="1">The sequence shown here is derived from an EMBL/GenBank/DDBJ whole genome shotgun (WGS) entry which is preliminary data.</text>
</comment>
<keyword evidence="2" id="KW-1185">Reference proteome</keyword>
<dbReference type="InterPro" id="IPR029069">
    <property type="entry name" value="HotDog_dom_sf"/>
</dbReference>
<evidence type="ECO:0000313" key="2">
    <source>
        <dbReference type="Proteomes" id="UP000712080"/>
    </source>
</evidence>
<dbReference type="Pfam" id="PF22817">
    <property type="entry name" value="ApeP-like"/>
    <property type="match status" value="1"/>
</dbReference>
<dbReference type="EMBL" id="JAAMPU010000102">
    <property type="protein sequence ID" value="NMH27689.1"/>
    <property type="molecule type" value="Genomic_DNA"/>
</dbReference>
<dbReference type="RefSeq" id="WP_169526691.1">
    <property type="nucleotide sequence ID" value="NZ_JAAMPU010000102.1"/>
</dbReference>
<dbReference type="Gene3D" id="3.10.129.10">
    <property type="entry name" value="Hotdog Thioesterase"/>
    <property type="match status" value="1"/>
</dbReference>
<dbReference type="SUPFAM" id="SSF54637">
    <property type="entry name" value="Thioesterase/thiol ester dehydrase-isomerase"/>
    <property type="match status" value="1"/>
</dbReference>
<dbReference type="AlphaFoldDB" id="A0A972JF84"/>
<name>A0A972JF84_9FLAO</name>
<evidence type="ECO:0000313" key="1">
    <source>
        <dbReference type="EMBL" id="NMH27689.1"/>
    </source>
</evidence>
<dbReference type="Proteomes" id="UP000712080">
    <property type="component" value="Unassembled WGS sequence"/>
</dbReference>
<accession>A0A972JF84</accession>
<evidence type="ECO:0008006" key="3">
    <source>
        <dbReference type="Google" id="ProtNLM"/>
    </source>
</evidence>
<gene>
    <name evidence="1" type="ORF">G6047_06570</name>
</gene>
<protein>
    <recommendedName>
        <fullName evidence="3">3-hydroxymyristoyl/3-hydroxydecanoyl-(Acyl carrier protein) dehydratase</fullName>
    </recommendedName>
</protein>
<proteinExistence type="predicted"/>